<feature type="compositionally biased region" description="Low complexity" evidence="1">
    <location>
        <begin position="97"/>
        <end position="140"/>
    </location>
</feature>
<feature type="region of interest" description="Disordered" evidence="1">
    <location>
        <begin position="87"/>
        <end position="151"/>
    </location>
</feature>
<name>A0ABX7PR49_9ACTN</name>
<accession>A0ABX7PR49</accession>
<reference evidence="3 4" key="1">
    <citation type="submission" date="2017-06" db="EMBL/GenBank/DDBJ databases">
        <title>Complete Genome Sequence of the Soil Carbazole-Degrading Bacterium Nocardioides aromaticivorans IC177.</title>
        <authorList>
            <person name="Vejarano F."/>
            <person name="Suzuki-Minakuchi C."/>
            <person name="Ohtsubo Y."/>
            <person name="Tsuda M."/>
            <person name="Okada K."/>
            <person name="Nojiri H."/>
        </authorList>
    </citation>
    <scope>NUCLEOTIDE SEQUENCE [LARGE SCALE GENOMIC DNA]</scope>
    <source>
        <strain evidence="3 4">IC177</strain>
    </source>
</reference>
<feature type="region of interest" description="Disordered" evidence="1">
    <location>
        <begin position="1"/>
        <end position="52"/>
    </location>
</feature>
<dbReference type="Proteomes" id="UP000662818">
    <property type="component" value="Chromosome"/>
</dbReference>
<keyword evidence="4" id="KW-1185">Reference proteome</keyword>
<gene>
    <name evidence="3" type="ORF">CFH99_22895</name>
</gene>
<dbReference type="RefSeq" id="WP_207007271.1">
    <property type="nucleotide sequence ID" value="NZ_CP022295.1"/>
</dbReference>
<proteinExistence type="predicted"/>
<keyword evidence="2" id="KW-0472">Membrane</keyword>
<evidence type="ECO:0000313" key="4">
    <source>
        <dbReference type="Proteomes" id="UP000662818"/>
    </source>
</evidence>
<evidence type="ECO:0000256" key="1">
    <source>
        <dbReference type="SAM" id="MobiDB-lite"/>
    </source>
</evidence>
<keyword evidence="2" id="KW-0812">Transmembrane</keyword>
<sequence length="298" mass="31505">MSYPPQPPPAGPPGWGPPQGPPSGPPQGPPPGWGPPQGPSGWGPPGQPPYGGGGPKRNVGLIIGIVALVVLLVGGIVTTAVLLATRDDDGDRKAGGDRSSSTSESTDTPSPTEASSATADPSPIDPSSATTPATPYSPTDDTGDDIHGDVKTSDFPGDWDFQYGDVKHNATLRDSWDYDSCGPVEDGSVFTQQRCEYAVQWSYAALGGKARVTHVFLVFDSERHAKAAEAKLDDKDLDLRDESVIKDFVQGKWNKSVYGNIVGVTVGTTNATVPDRKLQSLVNYMNTDYRLALLWKGF</sequence>
<feature type="compositionally biased region" description="Pro residues" evidence="1">
    <location>
        <begin position="1"/>
        <end position="38"/>
    </location>
</feature>
<keyword evidence="2" id="KW-1133">Transmembrane helix</keyword>
<evidence type="ECO:0000256" key="2">
    <source>
        <dbReference type="SAM" id="Phobius"/>
    </source>
</evidence>
<evidence type="ECO:0000313" key="3">
    <source>
        <dbReference type="EMBL" id="QSR28476.1"/>
    </source>
</evidence>
<feature type="compositionally biased region" description="Basic and acidic residues" evidence="1">
    <location>
        <begin position="87"/>
        <end position="96"/>
    </location>
</feature>
<organism evidence="3 4">
    <name type="scientific">Nocardioides aromaticivorans</name>
    <dbReference type="NCBI Taxonomy" id="200618"/>
    <lineage>
        <taxon>Bacteria</taxon>
        <taxon>Bacillati</taxon>
        <taxon>Actinomycetota</taxon>
        <taxon>Actinomycetes</taxon>
        <taxon>Propionibacteriales</taxon>
        <taxon>Nocardioidaceae</taxon>
        <taxon>Nocardioides</taxon>
    </lineage>
</organism>
<feature type="compositionally biased region" description="Gly residues" evidence="1">
    <location>
        <begin position="40"/>
        <end position="52"/>
    </location>
</feature>
<dbReference type="EMBL" id="CP022295">
    <property type="protein sequence ID" value="QSR28476.1"/>
    <property type="molecule type" value="Genomic_DNA"/>
</dbReference>
<protein>
    <submittedName>
        <fullName evidence="3">Uncharacterized protein</fullName>
    </submittedName>
</protein>
<feature type="transmembrane region" description="Helical" evidence="2">
    <location>
        <begin position="59"/>
        <end position="84"/>
    </location>
</feature>